<accession>A0A1T2L8C0</accession>
<evidence type="ECO:0000313" key="2">
    <source>
        <dbReference type="EMBL" id="OOZ41333.1"/>
    </source>
</evidence>
<gene>
    <name evidence="2" type="ORF">BOW53_04245</name>
</gene>
<dbReference type="InterPro" id="IPR031982">
    <property type="entry name" value="PilE-like"/>
</dbReference>
<dbReference type="PROSITE" id="PS00409">
    <property type="entry name" value="PROKAR_NTER_METHYL"/>
    <property type="match status" value="1"/>
</dbReference>
<dbReference type="GO" id="GO:0043683">
    <property type="term" value="P:type IV pilus assembly"/>
    <property type="evidence" value="ECO:0007669"/>
    <property type="project" value="InterPro"/>
</dbReference>
<dbReference type="Pfam" id="PF16732">
    <property type="entry name" value="ComP_DUS"/>
    <property type="match status" value="1"/>
</dbReference>
<evidence type="ECO:0000313" key="3">
    <source>
        <dbReference type="Proteomes" id="UP000191110"/>
    </source>
</evidence>
<evidence type="ECO:0000256" key="1">
    <source>
        <dbReference type="SAM" id="Phobius"/>
    </source>
</evidence>
<proteinExistence type="predicted"/>
<dbReference type="EMBL" id="MPRL01000011">
    <property type="protein sequence ID" value="OOZ41333.1"/>
    <property type="molecule type" value="Genomic_DNA"/>
</dbReference>
<dbReference type="Proteomes" id="UP000191110">
    <property type="component" value="Unassembled WGS sequence"/>
</dbReference>
<organism evidence="2 3">
    <name type="scientific">Solemya pervernicosa gill symbiont</name>
    <dbReference type="NCBI Taxonomy" id="642797"/>
    <lineage>
        <taxon>Bacteria</taxon>
        <taxon>Pseudomonadati</taxon>
        <taxon>Pseudomonadota</taxon>
        <taxon>Gammaproteobacteria</taxon>
        <taxon>sulfur-oxidizing symbionts</taxon>
    </lineage>
</organism>
<dbReference type="SUPFAM" id="SSF54523">
    <property type="entry name" value="Pili subunits"/>
    <property type="match status" value="1"/>
</dbReference>
<evidence type="ECO:0008006" key="4">
    <source>
        <dbReference type="Google" id="ProtNLM"/>
    </source>
</evidence>
<protein>
    <recommendedName>
        <fullName evidence="4">Pilus assembly protein PilE</fullName>
    </recommendedName>
</protein>
<dbReference type="OrthoDB" id="5572189at2"/>
<keyword evidence="1" id="KW-0472">Membrane</keyword>
<name>A0A1T2L8C0_9GAMM</name>
<dbReference type="InterPro" id="IPR012902">
    <property type="entry name" value="N_methyl_site"/>
</dbReference>
<dbReference type="NCBIfam" id="TIGR02532">
    <property type="entry name" value="IV_pilin_GFxxxE"/>
    <property type="match status" value="1"/>
</dbReference>
<comment type="caution">
    <text evidence="2">The sequence shown here is derived from an EMBL/GenBank/DDBJ whole genome shotgun (WGS) entry which is preliminary data.</text>
</comment>
<keyword evidence="1" id="KW-0812">Transmembrane</keyword>
<sequence>MKKNSGFTLIELMIVVAIVAILMTFAYPMYTDYIREAKRGEGRAALLQVQLEQEKWRANNTTYGTLANIGVNSNVTTDGGDLVYTLAVSGNDSTRYTATLTGQGTQAADSGCTSLTLTVNPTLPTGLYAPTTCFD</sequence>
<keyword evidence="1" id="KW-1133">Transmembrane helix</keyword>
<dbReference type="Gene3D" id="3.30.700.10">
    <property type="entry name" value="Glycoprotein, Type 4 Pilin"/>
    <property type="match status" value="1"/>
</dbReference>
<feature type="transmembrane region" description="Helical" evidence="1">
    <location>
        <begin position="6"/>
        <end position="30"/>
    </location>
</feature>
<dbReference type="AlphaFoldDB" id="A0A1T2L8C0"/>
<reference evidence="2 3" key="1">
    <citation type="submission" date="2016-11" db="EMBL/GenBank/DDBJ databases">
        <title>Mixed transmission modes and dynamic genome evolution in an obligate animal-bacterial symbiosis.</title>
        <authorList>
            <person name="Russell S.L."/>
            <person name="Corbett-Detig R.B."/>
            <person name="Cavanaugh C.M."/>
        </authorList>
    </citation>
    <scope>NUCLEOTIDE SEQUENCE [LARGE SCALE GENOMIC DNA]</scope>
    <source>
        <strain evidence="2">Sveles-Q1</strain>
    </source>
</reference>
<dbReference type="Pfam" id="PF07963">
    <property type="entry name" value="N_methyl"/>
    <property type="match status" value="1"/>
</dbReference>
<dbReference type="RefSeq" id="WP_078482838.1">
    <property type="nucleotide sequence ID" value="NZ_MPRL01000011.1"/>
</dbReference>
<keyword evidence="3" id="KW-1185">Reference proteome</keyword>
<dbReference type="InterPro" id="IPR045584">
    <property type="entry name" value="Pilin-like"/>
</dbReference>